<gene>
    <name evidence="2" type="ORF">Pr1d_33430</name>
</gene>
<name>A0A5B9QAE2_9BACT</name>
<evidence type="ECO:0000313" key="2">
    <source>
        <dbReference type="EMBL" id="QEG36034.1"/>
    </source>
</evidence>
<dbReference type="KEGG" id="bgok:Pr1d_33430"/>
<dbReference type="InterPro" id="IPR036397">
    <property type="entry name" value="RNaseH_sf"/>
</dbReference>
<dbReference type="Gene3D" id="3.30.420.10">
    <property type="entry name" value="Ribonuclease H-like superfamily/Ribonuclease H"/>
    <property type="match status" value="1"/>
</dbReference>
<proteinExistence type="predicted"/>
<dbReference type="GO" id="GO:0015074">
    <property type="term" value="P:DNA integration"/>
    <property type="evidence" value="ECO:0007669"/>
    <property type="project" value="InterPro"/>
</dbReference>
<sequence>MVKRIRELVRQRPRFGYRRITELLKREGWRVNPKRIYRLWRQEDLKVPKRRRKRRSMGSSVNACHCRRAEHPDHVWTWDFIFDRTTSGSALKWLSIVDEYTRECLALKVDRSITSEDVIDTLAELFAMRGVPQHIRSDNGPEFIAQAIRRWTEQLSIETLYIEPGSPWENGYAESFHSRFREELLALEEFESLAAARKLTMAWKEDYNHYRPHSSLGYATPVEFAARCCSSVRATPSLQNSSGITQPLLS</sequence>
<dbReference type="NCBIfam" id="NF033516">
    <property type="entry name" value="transpos_IS3"/>
    <property type="match status" value="1"/>
</dbReference>
<dbReference type="GO" id="GO:0003676">
    <property type="term" value="F:nucleic acid binding"/>
    <property type="evidence" value="ECO:0007669"/>
    <property type="project" value="InterPro"/>
</dbReference>
<protein>
    <submittedName>
        <fullName evidence="2">IS2 transposase TnpB</fullName>
    </submittedName>
</protein>
<reference evidence="2 3" key="1">
    <citation type="submission" date="2019-08" db="EMBL/GenBank/DDBJ databases">
        <title>Deep-cultivation of Planctomycetes and their phenomic and genomic characterization uncovers novel biology.</title>
        <authorList>
            <person name="Wiegand S."/>
            <person name="Jogler M."/>
            <person name="Boedeker C."/>
            <person name="Pinto D."/>
            <person name="Vollmers J."/>
            <person name="Rivas-Marin E."/>
            <person name="Kohn T."/>
            <person name="Peeters S.H."/>
            <person name="Heuer A."/>
            <person name="Rast P."/>
            <person name="Oberbeckmann S."/>
            <person name="Bunk B."/>
            <person name="Jeske O."/>
            <person name="Meyerdierks A."/>
            <person name="Storesund J.E."/>
            <person name="Kallscheuer N."/>
            <person name="Luecker S."/>
            <person name="Lage O.M."/>
            <person name="Pohl T."/>
            <person name="Merkel B.J."/>
            <person name="Hornburger P."/>
            <person name="Mueller R.-W."/>
            <person name="Bruemmer F."/>
            <person name="Labrenz M."/>
            <person name="Spormann A.M."/>
            <person name="Op den Camp H."/>
            <person name="Overmann J."/>
            <person name="Amann R."/>
            <person name="Jetten M.S.M."/>
            <person name="Mascher T."/>
            <person name="Medema M.H."/>
            <person name="Devos D.P."/>
            <person name="Kaster A.-K."/>
            <person name="Ovreas L."/>
            <person name="Rohde M."/>
            <person name="Galperin M.Y."/>
            <person name="Jogler C."/>
        </authorList>
    </citation>
    <scope>NUCLEOTIDE SEQUENCE [LARGE SCALE GENOMIC DNA]</scope>
    <source>
        <strain evidence="2 3">Pr1d</strain>
    </source>
</reference>
<dbReference type="AlphaFoldDB" id="A0A5B9QAE2"/>
<dbReference type="PANTHER" id="PTHR47515">
    <property type="entry name" value="LOW CALCIUM RESPONSE LOCUS PROTEIN T"/>
    <property type="match status" value="1"/>
</dbReference>
<dbReference type="InterPro" id="IPR025948">
    <property type="entry name" value="HTH-like_dom"/>
</dbReference>
<dbReference type="Proteomes" id="UP000323917">
    <property type="component" value="Chromosome"/>
</dbReference>
<evidence type="ECO:0000259" key="1">
    <source>
        <dbReference type="PROSITE" id="PS50994"/>
    </source>
</evidence>
<evidence type="ECO:0000313" key="3">
    <source>
        <dbReference type="Proteomes" id="UP000323917"/>
    </source>
</evidence>
<dbReference type="PROSITE" id="PS50994">
    <property type="entry name" value="INTEGRASE"/>
    <property type="match status" value="1"/>
</dbReference>
<keyword evidence="3" id="KW-1185">Reference proteome</keyword>
<dbReference type="EMBL" id="CP042913">
    <property type="protein sequence ID" value="QEG36034.1"/>
    <property type="molecule type" value="Genomic_DNA"/>
</dbReference>
<organism evidence="2 3">
    <name type="scientific">Bythopirellula goksoeyrii</name>
    <dbReference type="NCBI Taxonomy" id="1400387"/>
    <lineage>
        <taxon>Bacteria</taxon>
        <taxon>Pseudomonadati</taxon>
        <taxon>Planctomycetota</taxon>
        <taxon>Planctomycetia</taxon>
        <taxon>Pirellulales</taxon>
        <taxon>Lacipirellulaceae</taxon>
        <taxon>Bythopirellula</taxon>
    </lineage>
</organism>
<dbReference type="Pfam" id="PF13683">
    <property type="entry name" value="rve_3"/>
    <property type="match status" value="1"/>
</dbReference>
<dbReference type="PANTHER" id="PTHR47515:SF1">
    <property type="entry name" value="BLR2054 PROTEIN"/>
    <property type="match status" value="1"/>
</dbReference>
<feature type="domain" description="Integrase catalytic" evidence="1">
    <location>
        <begin position="68"/>
        <end position="229"/>
    </location>
</feature>
<accession>A0A5B9QAE2</accession>
<dbReference type="SUPFAM" id="SSF53098">
    <property type="entry name" value="Ribonuclease H-like"/>
    <property type="match status" value="1"/>
</dbReference>
<dbReference type="Pfam" id="PF13276">
    <property type="entry name" value="HTH_21"/>
    <property type="match status" value="1"/>
</dbReference>
<dbReference type="InterPro" id="IPR048020">
    <property type="entry name" value="Transpos_IS3"/>
</dbReference>
<dbReference type="InterPro" id="IPR001584">
    <property type="entry name" value="Integrase_cat-core"/>
</dbReference>
<dbReference type="InterPro" id="IPR012337">
    <property type="entry name" value="RNaseH-like_sf"/>
</dbReference>